<accession>A0ABS5L6F4</accession>
<dbReference type="RefSeq" id="WP_212020927.1">
    <property type="nucleotide sequence ID" value="NZ_JAAFYZ010000298.1"/>
</dbReference>
<evidence type="ECO:0008006" key="4">
    <source>
        <dbReference type="Google" id="ProtNLM"/>
    </source>
</evidence>
<feature type="region of interest" description="Disordered" evidence="1">
    <location>
        <begin position="50"/>
        <end position="76"/>
    </location>
</feature>
<dbReference type="EMBL" id="JAAFYZ010000298">
    <property type="protein sequence ID" value="MBS2553911.1"/>
    <property type="molecule type" value="Genomic_DNA"/>
</dbReference>
<keyword evidence="3" id="KW-1185">Reference proteome</keyword>
<proteinExistence type="predicted"/>
<gene>
    <name evidence="2" type="ORF">KGQ19_44370</name>
</gene>
<dbReference type="Proteomes" id="UP000730482">
    <property type="component" value="Unassembled WGS sequence"/>
</dbReference>
<comment type="caution">
    <text evidence="2">The sequence shown here is derived from an EMBL/GenBank/DDBJ whole genome shotgun (WGS) entry which is preliminary data.</text>
</comment>
<evidence type="ECO:0000313" key="2">
    <source>
        <dbReference type="EMBL" id="MBS2553911.1"/>
    </source>
</evidence>
<evidence type="ECO:0000256" key="1">
    <source>
        <dbReference type="SAM" id="MobiDB-lite"/>
    </source>
</evidence>
<reference evidence="2 3" key="1">
    <citation type="submission" date="2020-02" db="EMBL/GenBank/DDBJ databases">
        <title>Acidophilic actinobacteria isolated from forest soil.</title>
        <authorList>
            <person name="Golinska P."/>
        </authorList>
    </citation>
    <scope>NUCLEOTIDE SEQUENCE [LARGE SCALE GENOMIC DNA]</scope>
    <source>
        <strain evidence="2 3">NL8</strain>
    </source>
</reference>
<evidence type="ECO:0000313" key="3">
    <source>
        <dbReference type="Proteomes" id="UP000730482"/>
    </source>
</evidence>
<sequence length="205" mass="21406">MHEARRVELARLPDAVADLIATLTPGGSLVLTQGGEPVATITAAGSAPLEGMVISGHPDPDPNPNPGPNPNSGDDDSVLVVATAMKLSDGARTKLSTELGADYIVLDMHAAPRTADVLLVPPISPQLLRNLRSMFPSARIVIAEIDDPELGVSYHGPVRRLLDAGAELYLASTTVPHLARQLGEAVSARGELAAGSGRRPRLELE</sequence>
<organism evidence="2 3">
    <name type="scientific">Catenulispora pinistramenti</name>
    <dbReference type="NCBI Taxonomy" id="2705254"/>
    <lineage>
        <taxon>Bacteria</taxon>
        <taxon>Bacillati</taxon>
        <taxon>Actinomycetota</taxon>
        <taxon>Actinomycetes</taxon>
        <taxon>Catenulisporales</taxon>
        <taxon>Catenulisporaceae</taxon>
        <taxon>Catenulispora</taxon>
    </lineage>
</organism>
<name>A0ABS5L6F4_9ACTN</name>
<protein>
    <recommendedName>
        <fullName evidence="4">Prevent-host-death family protein</fullName>
    </recommendedName>
</protein>